<dbReference type="InterPro" id="IPR011990">
    <property type="entry name" value="TPR-like_helical_dom_sf"/>
</dbReference>
<comment type="caution">
    <text evidence="3">The sequence shown here is derived from an EMBL/GenBank/DDBJ whole genome shotgun (WGS) entry which is preliminary data.</text>
</comment>
<accession>A0AAE0DRE7</accession>
<feature type="region of interest" description="Disordered" evidence="1">
    <location>
        <begin position="159"/>
        <end position="188"/>
    </location>
</feature>
<dbReference type="Pfam" id="PF26082">
    <property type="entry name" value="zf-C2H2_AcuF"/>
    <property type="match status" value="1"/>
</dbReference>
<sequence>MSSANRSLGRASRHNRYTQQWLDTSCSGLASPDASSVSLEEDQGFAARLYWACLRVLGHLCGQAKDRLSSTLRPLLLKEELGKLYLWGESFGLGELDDALEHADDLRNIVLNLLGDVGRSVLRELSASAASIDFAHAQQQSSELKKLVDQIKTITTNKHDAAGQGQFVHRDGDDTDEDSSSDDDGPSDTIEELGFATKCLVELGPTLHQNLRYAEKARIQSGQPPTVPFCVSGPAWIYVLHVREKYRQAQSQLVERLGEANWQRHRNVRERRDQIVNSTEDHSPTAQVELEREEEQRQEHQVPHSLFRPYSAFHDSGIGTSVPAQTSYAQSHTSFQSSNTEGEHGSPRVPPTPVGVSAGKPFQCYLCGHVLSSIKNRVDWKIHVFADLKPYICTFPDCEHELAQFQSRAAWADHEFAEHRIIRSWACPECPEEFASPENWENHLRERHDRVFSGPKLQLARKIAYKTQARPIEDEECPLCQITLGKPRRAFVKHVGRHMEEIALVALPQDNAEDSEAESTTTDQRLSSQASIELRHTPPRSIPSSDGESKRKTPYESLGEPQGEPSEHSSLSRERRPKFGNKTFSGDQSADSANPPSEDVSGWPSEPDTESRVMAAEDTAGGSREGRKCQGDRVFDSLRVLKAEHPDTLNSMANLAATYCNQGRWEEAEKLQVQVMETRLRVLKAEHPDTLTSMANLAATYYNQGRWKEAEKLQVQVMETSLRVLKAEHPDTLTSMADLAATYRNQGRWEEAEKLQVQVMETRLRVLKAEHPSTLTSMANLGATYYGQGRLKEAEKLQVQVMETGLRVLKAEHPSMLTSMANLGATYYGQGRLKEAEKLQVQVMETSLRVLKAEHPDTLTSMANLGAIYRYQGRWEEAEKLQVQVMETSLRVLKAEHPDTLTNMTNLAATYRHQGCHSEAITLMKNVVDLRTKRIGANHPDTLSSVDLLREWSGA</sequence>
<dbReference type="InterPro" id="IPR053137">
    <property type="entry name" value="NLR-like"/>
</dbReference>
<evidence type="ECO:0000313" key="4">
    <source>
        <dbReference type="Proteomes" id="UP001276659"/>
    </source>
</evidence>
<reference evidence="3" key="1">
    <citation type="submission" date="2022-11" db="EMBL/GenBank/DDBJ databases">
        <title>Chromosomal genome sequence assembly and mating type (MAT) locus characterization of the leprose asexual lichenized fungus Lepraria neglecta (Nyl.) Erichsen.</title>
        <authorList>
            <person name="Allen J.L."/>
            <person name="Pfeffer B."/>
        </authorList>
    </citation>
    <scope>NUCLEOTIDE SEQUENCE</scope>
    <source>
        <strain evidence="3">Allen 5258</strain>
    </source>
</reference>
<feature type="compositionally biased region" description="Acidic residues" evidence="1">
    <location>
        <begin position="173"/>
        <end position="188"/>
    </location>
</feature>
<name>A0AAE0DRE7_9LECA</name>
<proteinExistence type="predicted"/>
<feature type="compositionally biased region" description="Polar residues" evidence="1">
    <location>
        <begin position="321"/>
        <end position="340"/>
    </location>
</feature>
<dbReference type="InterPro" id="IPR013087">
    <property type="entry name" value="Znf_C2H2_type"/>
</dbReference>
<dbReference type="EMBL" id="JASNWA010000003">
    <property type="protein sequence ID" value="KAK3178393.1"/>
    <property type="molecule type" value="Genomic_DNA"/>
</dbReference>
<dbReference type="Proteomes" id="UP001276659">
    <property type="component" value="Unassembled WGS sequence"/>
</dbReference>
<feature type="region of interest" description="Disordered" evidence="1">
    <location>
        <begin position="321"/>
        <end position="354"/>
    </location>
</feature>
<feature type="compositionally biased region" description="Polar residues" evidence="1">
    <location>
        <begin position="518"/>
        <end position="531"/>
    </location>
</feature>
<dbReference type="AlphaFoldDB" id="A0AAE0DRE7"/>
<evidence type="ECO:0000259" key="2">
    <source>
        <dbReference type="PROSITE" id="PS00028"/>
    </source>
</evidence>
<evidence type="ECO:0000313" key="3">
    <source>
        <dbReference type="EMBL" id="KAK3178393.1"/>
    </source>
</evidence>
<dbReference type="SUPFAM" id="SSF48452">
    <property type="entry name" value="TPR-like"/>
    <property type="match status" value="2"/>
</dbReference>
<dbReference type="SMART" id="SM00355">
    <property type="entry name" value="ZnF_C2H2"/>
    <property type="match status" value="3"/>
</dbReference>
<dbReference type="Gene3D" id="1.25.40.10">
    <property type="entry name" value="Tetratricopeptide repeat domain"/>
    <property type="match status" value="2"/>
</dbReference>
<keyword evidence="4" id="KW-1185">Reference proteome</keyword>
<feature type="compositionally biased region" description="Basic and acidic residues" evidence="1">
    <location>
        <begin position="565"/>
        <end position="574"/>
    </location>
</feature>
<dbReference type="InterPro" id="IPR058925">
    <property type="entry name" value="zf-C2H2_AcuF"/>
</dbReference>
<dbReference type="Pfam" id="PF13424">
    <property type="entry name" value="TPR_12"/>
    <property type="match status" value="3"/>
</dbReference>
<feature type="region of interest" description="Disordered" evidence="1">
    <location>
        <begin position="271"/>
        <end position="302"/>
    </location>
</feature>
<dbReference type="PANTHER" id="PTHR46082:SF11">
    <property type="entry name" value="AAA+ ATPASE DOMAIN-CONTAINING PROTEIN-RELATED"/>
    <property type="match status" value="1"/>
</dbReference>
<organism evidence="3 4">
    <name type="scientific">Lepraria neglecta</name>
    <dbReference type="NCBI Taxonomy" id="209136"/>
    <lineage>
        <taxon>Eukaryota</taxon>
        <taxon>Fungi</taxon>
        <taxon>Dikarya</taxon>
        <taxon>Ascomycota</taxon>
        <taxon>Pezizomycotina</taxon>
        <taxon>Lecanoromycetes</taxon>
        <taxon>OSLEUM clade</taxon>
        <taxon>Lecanoromycetidae</taxon>
        <taxon>Lecanorales</taxon>
        <taxon>Lecanorineae</taxon>
        <taxon>Stereocaulaceae</taxon>
        <taxon>Lepraria</taxon>
    </lineage>
</organism>
<feature type="domain" description="C2H2-type" evidence="2">
    <location>
        <begin position="427"/>
        <end position="448"/>
    </location>
</feature>
<evidence type="ECO:0000256" key="1">
    <source>
        <dbReference type="SAM" id="MobiDB-lite"/>
    </source>
</evidence>
<gene>
    <name evidence="3" type="ORF">OEA41_000528</name>
</gene>
<dbReference type="PANTHER" id="PTHR46082">
    <property type="entry name" value="ATP/GTP-BINDING PROTEIN-RELATED"/>
    <property type="match status" value="1"/>
</dbReference>
<feature type="compositionally biased region" description="Polar residues" evidence="1">
    <location>
        <begin position="582"/>
        <end position="595"/>
    </location>
</feature>
<dbReference type="PROSITE" id="PS00028">
    <property type="entry name" value="ZINC_FINGER_C2H2_1"/>
    <property type="match status" value="1"/>
</dbReference>
<dbReference type="Pfam" id="PF13374">
    <property type="entry name" value="TPR_10"/>
    <property type="match status" value="1"/>
</dbReference>
<protein>
    <recommendedName>
        <fullName evidence="2">C2H2-type domain-containing protein</fullName>
    </recommendedName>
</protein>
<feature type="compositionally biased region" description="Basic and acidic residues" evidence="1">
    <location>
        <begin position="271"/>
        <end position="283"/>
    </location>
</feature>
<feature type="region of interest" description="Disordered" evidence="1">
    <location>
        <begin position="506"/>
        <end position="630"/>
    </location>
</feature>
<dbReference type="Gene3D" id="3.30.160.60">
    <property type="entry name" value="Classic Zinc Finger"/>
    <property type="match status" value="1"/>
</dbReference>